<feature type="transmembrane region" description="Helical" evidence="1">
    <location>
        <begin position="921"/>
        <end position="945"/>
    </location>
</feature>
<dbReference type="SUPFAM" id="SSF82714">
    <property type="entry name" value="Multidrug efflux transporter AcrB TolC docking domain, DN and DC subdomains"/>
    <property type="match status" value="2"/>
</dbReference>
<feature type="transmembrane region" description="Helical" evidence="1">
    <location>
        <begin position="329"/>
        <end position="348"/>
    </location>
</feature>
<dbReference type="Proteomes" id="UP000194141">
    <property type="component" value="Unassembled WGS sequence"/>
</dbReference>
<feature type="transmembrane region" description="Helical" evidence="1">
    <location>
        <begin position="869"/>
        <end position="888"/>
    </location>
</feature>
<dbReference type="Gene3D" id="1.20.1640.10">
    <property type="entry name" value="Multidrug efflux transporter AcrB transmembrane domain"/>
    <property type="match status" value="2"/>
</dbReference>
<evidence type="ECO:0000256" key="1">
    <source>
        <dbReference type="SAM" id="Phobius"/>
    </source>
</evidence>
<dbReference type="PRINTS" id="PR00702">
    <property type="entry name" value="ACRIFLAVINRP"/>
</dbReference>
<proteinExistence type="predicted"/>
<dbReference type="STRING" id="1562698.DESAMIL20_1354"/>
<feature type="transmembrane region" description="Helical" evidence="1">
    <location>
        <begin position="895"/>
        <end position="915"/>
    </location>
</feature>
<dbReference type="InterPro" id="IPR027463">
    <property type="entry name" value="AcrB_DN_DC_subdom"/>
</dbReference>
<dbReference type="AlphaFoldDB" id="A0A1X4XW96"/>
<feature type="transmembrane region" description="Helical" evidence="1">
    <location>
        <begin position="531"/>
        <end position="549"/>
    </location>
</feature>
<name>A0A1X4XW96_9BACT</name>
<dbReference type="Gene3D" id="3.30.70.1430">
    <property type="entry name" value="Multidrug efflux transporter AcrB pore domain"/>
    <property type="match status" value="2"/>
</dbReference>
<keyword evidence="1" id="KW-0472">Membrane</keyword>
<dbReference type="RefSeq" id="WP_086034028.1">
    <property type="nucleotide sequence ID" value="NZ_MDSU01000018.1"/>
</dbReference>
<evidence type="ECO:0000313" key="3">
    <source>
        <dbReference type="Proteomes" id="UP000194141"/>
    </source>
</evidence>
<dbReference type="Pfam" id="PF00873">
    <property type="entry name" value="ACR_tran"/>
    <property type="match status" value="1"/>
</dbReference>
<dbReference type="Gene3D" id="3.30.70.1440">
    <property type="entry name" value="Multidrug efflux transporter AcrB pore domain"/>
    <property type="match status" value="1"/>
</dbReference>
<feature type="transmembrane region" description="Helical" evidence="1">
    <location>
        <begin position="1002"/>
        <end position="1024"/>
    </location>
</feature>
<comment type="caution">
    <text evidence="2">The sequence shown here is derived from an EMBL/GenBank/DDBJ whole genome shotgun (WGS) entry which is preliminary data.</text>
</comment>
<dbReference type="OrthoDB" id="9807612at2"/>
<protein>
    <submittedName>
        <fullName evidence="2">RND multidrug efflux transporter, Acriflavin resistance protein</fullName>
    </submittedName>
</protein>
<sequence length="1027" mass="114385">MLKWYISKPHIIFSVLIAFVVLGVVGFYVIPRDLFPPSDRPQVAVVVQEPGATAKYVADHTASVIERELYTISGIRRVYSTSNDGFCTVTAEFHYSKSIIEAKTDVANSLSKIQNLLPSNIMPPQIYEITSYTPPVMVLSISPKKNSHLSVADVGYIAQNQIKDEILRTNAVANVDVFGGFEKEVQIQIDNNKLSSYNLSPQDVISAVQKSNNDMPLGLLINKNMQNTFILKTEAKSLDELKNIHITKDVKLSDVANIKFGIKPPNALYQGNGHQAIALGIQRPYGGAVLSTISGVEKILPKLRAQFPQLNIEVADSQKELVTLSNENMLAALRDAIIFTSLVIFLFLADLRMTIISALSIPFVYLATIALMWIFGIGFNIVTLTAIILALGMLVDDAIVILENIERHFFELKKPPMQAAIDGTKEVMLVVLGGTIATSAVIFPMMFVGGYPEKIFRPLASTLLIAILVSYFVSVTLIPILSIRFLKGKEKEVKSKWESKINQYMVSWLNPLKNIYIEWIKDLIHKKKIRLPVNIALIVLLIISIRIIPFTGRDLMPPMDTGIAKANITFNSDTSIWQVNNELKKIEHYIYSLGHVKSISTAIGTQPGVFTVSAGTPQMANITVNFVNRFDRKESLWQLEDKIRSYIHTLPNVKYVDVFDYGATALSSIKANLDTTLYSDNIESLNKAGNGILNILNNTKGVKSASKSWDMDKIEYEFKIDKEKTAFYDTTPYDVAMQVSAGLQGQVASIFTVPNETGFLIRVILPSQQRNYIEQFKSYLIKTPKGFVSLEALGNFSQKAEPTVITREALDYTQDIYGYRSTHAVSHIMDNFNKEFQSYLHTHKNFILPNVKSEQTGDIQTMADSMSKMAKAILIGLVLLYLVLVAVFRSWTDPLAIMVAIPLSIIGGSWSLLISDKHMCLPAIMGFVLLAGIIVKNSILIIEFIKTYREKGYTKEEAILESVNIRTRPIMMTAFGTAVGMIPIALQWAIGLERLSPLATVAIGGLIVGTFLSLVYVPFFYYIITKD</sequence>
<dbReference type="SUPFAM" id="SSF82693">
    <property type="entry name" value="Multidrug efflux transporter AcrB pore domain, PN1, PN2, PC1 and PC2 subdomains"/>
    <property type="match status" value="2"/>
</dbReference>
<feature type="transmembrane region" description="Helical" evidence="1">
    <location>
        <begin position="355"/>
        <end position="375"/>
    </location>
</feature>
<feature type="transmembrane region" description="Helical" evidence="1">
    <location>
        <begin position="970"/>
        <end position="990"/>
    </location>
</feature>
<keyword evidence="1" id="KW-1133">Transmembrane helix</keyword>
<dbReference type="InterPro" id="IPR001036">
    <property type="entry name" value="Acrflvin-R"/>
</dbReference>
<feature type="transmembrane region" description="Helical" evidence="1">
    <location>
        <begin position="381"/>
        <end position="405"/>
    </location>
</feature>
<keyword evidence="3" id="KW-1185">Reference proteome</keyword>
<accession>A0A1X4XW96</accession>
<dbReference type="SUPFAM" id="SSF82866">
    <property type="entry name" value="Multidrug efflux transporter AcrB transmembrane domain"/>
    <property type="match status" value="2"/>
</dbReference>
<gene>
    <name evidence="2" type="ORF">DESAMIL20_1354</name>
</gene>
<reference evidence="2 3" key="1">
    <citation type="journal article" date="2017" name="Front. Microbiol.">
        <title>Genome Sequence of Desulfurella amilsii Strain TR1 and Comparative Genomics of Desulfurellaceae Family.</title>
        <authorList>
            <person name="Florentino A.P."/>
            <person name="Stams A.J."/>
            <person name="Sanchez-Andrea I."/>
        </authorList>
    </citation>
    <scope>NUCLEOTIDE SEQUENCE [LARGE SCALE GENOMIC DNA]</scope>
    <source>
        <strain evidence="2 3">TR1</strain>
    </source>
</reference>
<dbReference type="GO" id="GO:0042910">
    <property type="term" value="F:xenobiotic transmembrane transporter activity"/>
    <property type="evidence" value="ECO:0007669"/>
    <property type="project" value="TreeGrafter"/>
</dbReference>
<dbReference type="GO" id="GO:0005886">
    <property type="term" value="C:plasma membrane"/>
    <property type="evidence" value="ECO:0007669"/>
    <property type="project" value="TreeGrafter"/>
</dbReference>
<feature type="transmembrane region" description="Helical" evidence="1">
    <location>
        <begin position="12"/>
        <end position="30"/>
    </location>
</feature>
<dbReference type="PANTHER" id="PTHR32063:SF0">
    <property type="entry name" value="SWARMING MOTILITY PROTEIN SWRC"/>
    <property type="match status" value="1"/>
</dbReference>
<feature type="transmembrane region" description="Helical" evidence="1">
    <location>
        <begin position="426"/>
        <end position="447"/>
    </location>
</feature>
<feature type="transmembrane region" description="Helical" evidence="1">
    <location>
        <begin position="459"/>
        <end position="486"/>
    </location>
</feature>
<keyword evidence="1" id="KW-0812">Transmembrane</keyword>
<dbReference type="PANTHER" id="PTHR32063">
    <property type="match status" value="1"/>
</dbReference>
<organism evidence="2 3">
    <name type="scientific">Desulfurella amilsii</name>
    <dbReference type="NCBI Taxonomy" id="1562698"/>
    <lineage>
        <taxon>Bacteria</taxon>
        <taxon>Pseudomonadati</taxon>
        <taxon>Campylobacterota</taxon>
        <taxon>Desulfurellia</taxon>
        <taxon>Desulfurellales</taxon>
        <taxon>Desulfurellaceae</taxon>
        <taxon>Desulfurella</taxon>
    </lineage>
</organism>
<dbReference type="Gene3D" id="3.30.2090.10">
    <property type="entry name" value="Multidrug efflux transporter AcrB TolC docking domain, DN and DC subdomains"/>
    <property type="match status" value="2"/>
</dbReference>
<dbReference type="Gene3D" id="3.30.70.1320">
    <property type="entry name" value="Multidrug efflux transporter AcrB pore domain like"/>
    <property type="match status" value="1"/>
</dbReference>
<evidence type="ECO:0000313" key="2">
    <source>
        <dbReference type="EMBL" id="OSS41801.1"/>
    </source>
</evidence>
<dbReference type="EMBL" id="MDSU01000018">
    <property type="protein sequence ID" value="OSS41801.1"/>
    <property type="molecule type" value="Genomic_DNA"/>
</dbReference>